<feature type="region of interest" description="Disordered" evidence="1">
    <location>
        <begin position="32"/>
        <end position="51"/>
    </location>
</feature>
<evidence type="ECO:0000313" key="3">
    <source>
        <dbReference type="Proteomes" id="UP000270795"/>
    </source>
</evidence>
<protein>
    <submittedName>
        <fullName evidence="2">Type III effector HopR1</fullName>
    </submittedName>
</protein>
<proteinExistence type="predicted"/>
<feature type="compositionally biased region" description="Pro residues" evidence="1">
    <location>
        <begin position="42"/>
        <end position="51"/>
    </location>
</feature>
<comment type="caution">
    <text evidence="2">The sequence shown here is derived from an EMBL/GenBank/DDBJ whole genome shotgun (WGS) entry which is preliminary data.</text>
</comment>
<evidence type="ECO:0000256" key="1">
    <source>
        <dbReference type="SAM" id="MobiDB-lite"/>
    </source>
</evidence>
<organism evidence="2 3">
    <name type="scientific">Pseudomonas savastanoi</name>
    <name type="common">Pseudomonas syringae pv. savastanoi</name>
    <dbReference type="NCBI Taxonomy" id="29438"/>
    <lineage>
        <taxon>Bacteria</taxon>
        <taxon>Pseudomonadati</taxon>
        <taxon>Pseudomonadota</taxon>
        <taxon>Gammaproteobacteria</taxon>
        <taxon>Pseudomonadales</taxon>
        <taxon>Pseudomonadaceae</taxon>
        <taxon>Pseudomonas</taxon>
    </lineage>
</organism>
<dbReference type="AlphaFoldDB" id="A0A3M5ZKC8"/>
<sequence>MGNKQDIFFIYRSLIITMVKVTSSGFTANPLPHPADSVSPANSPPQLPEPLPLVDESPSSHKGGMRNRAHASLNSQVLGLQAVPSQRGRHVRIRSHTDGVSVINDWLAKRPSVQSETSLDNNGKLVRYTAMHHEPLGKLRARQLFSVRRRENTPTHHF</sequence>
<gene>
    <name evidence="2" type="ORF">ALP17_05315</name>
</gene>
<evidence type="ECO:0000313" key="2">
    <source>
        <dbReference type="EMBL" id="RMV07547.1"/>
    </source>
</evidence>
<reference evidence="2 3" key="1">
    <citation type="submission" date="2018-08" db="EMBL/GenBank/DDBJ databases">
        <title>Recombination of ecologically and evolutionarily significant loci maintains genetic cohesion in the Pseudomonas syringae species complex.</title>
        <authorList>
            <person name="Dillon M."/>
            <person name="Thakur S."/>
            <person name="Almeida R.N.D."/>
            <person name="Weir B.S."/>
            <person name="Guttman D.S."/>
        </authorList>
    </citation>
    <scope>NUCLEOTIDE SEQUENCE [LARGE SCALE GENOMIC DNA]</scope>
    <source>
        <strain evidence="2 3">ICMP 11899</strain>
    </source>
</reference>
<name>A0A3M5ZKC8_PSESS</name>
<dbReference type="EMBL" id="RBUM01000553">
    <property type="protein sequence ID" value="RMV07547.1"/>
    <property type="molecule type" value="Genomic_DNA"/>
</dbReference>
<dbReference type="Proteomes" id="UP000270795">
    <property type="component" value="Unassembled WGS sequence"/>
</dbReference>
<accession>A0A3M5ZKC8</accession>